<comment type="caution">
    <text evidence="3">The sequence shown here is derived from an EMBL/GenBank/DDBJ whole genome shotgun (WGS) entry which is preliminary data.</text>
</comment>
<protein>
    <recommendedName>
        <fullName evidence="2">C2H2-type domain-containing protein</fullName>
    </recommendedName>
</protein>
<dbReference type="Proteomes" id="UP000298663">
    <property type="component" value="Chromosome X"/>
</dbReference>
<dbReference type="AlphaFoldDB" id="A0A4U8V0G1"/>
<evidence type="ECO:0000256" key="1">
    <source>
        <dbReference type="SAM" id="MobiDB-lite"/>
    </source>
</evidence>
<name>A0A4U8V0G1_STECR</name>
<feature type="region of interest" description="Disordered" evidence="1">
    <location>
        <begin position="54"/>
        <end position="86"/>
    </location>
</feature>
<gene>
    <name evidence="3" type="ORF">L596_005859</name>
</gene>
<dbReference type="EMBL" id="AZBU02000001">
    <property type="protein sequence ID" value="TMS39311.1"/>
    <property type="molecule type" value="Genomic_DNA"/>
</dbReference>
<accession>A0A4U8V0G1</accession>
<evidence type="ECO:0000259" key="2">
    <source>
        <dbReference type="PROSITE" id="PS00028"/>
    </source>
</evidence>
<reference evidence="3 4" key="2">
    <citation type="journal article" date="2019" name="G3 (Bethesda)">
        <title>Hybrid Assembly of the Genome of the Entomopathogenic Nematode Steinernema carpocapsae Identifies the X-Chromosome.</title>
        <authorList>
            <person name="Serra L."/>
            <person name="Macchietto M."/>
            <person name="Macias-Munoz A."/>
            <person name="McGill C.J."/>
            <person name="Rodriguez I.M."/>
            <person name="Rodriguez B."/>
            <person name="Murad R."/>
            <person name="Mortazavi A."/>
        </authorList>
    </citation>
    <scope>NUCLEOTIDE SEQUENCE [LARGE SCALE GENOMIC DNA]</scope>
    <source>
        <strain evidence="3 4">ALL</strain>
    </source>
</reference>
<sequence>MATCKNAEGRRKRMAMLTEEVVLKCQRLEYRVDQLEQDGSELIGRFMDFASRYSSPSSDVEGVLEEDARQGKGVRSRTDHEADPKDTTAFQYDLEKADRLGAQFGTQALPERASRDQPLLPQPTIKTECNNSGIESDAVESSNLLTFMHELACSSPSPRDPNLDNSDAIYQCEICKKQIAGGRSNLRLHISHHEVGRMECPFENCEAKLTPTAAYKHIAEVHERSVCTFNMEEFDALEEVKARFNKEMDTFTVKYFPPENFLGTTFAITKCVYAPECLKCGQKLTTTQGRSRHVAMHLNLRIGCPILGCKQKLTMGSVYTHVSTQHHRKVSQLTQEEDVPYRKAEKQLMDQIEMAIKYFFKLVPGSS</sequence>
<feature type="domain" description="C2H2-type" evidence="2">
    <location>
        <begin position="277"/>
        <end position="297"/>
    </location>
</feature>
<dbReference type="InterPro" id="IPR013087">
    <property type="entry name" value="Znf_C2H2_type"/>
</dbReference>
<evidence type="ECO:0000313" key="3">
    <source>
        <dbReference type="EMBL" id="TMS39311.1"/>
    </source>
</evidence>
<dbReference type="EMBL" id="CM016762">
    <property type="protein sequence ID" value="TMS39311.1"/>
    <property type="molecule type" value="Genomic_DNA"/>
</dbReference>
<feature type="compositionally biased region" description="Basic and acidic residues" evidence="1">
    <location>
        <begin position="66"/>
        <end position="86"/>
    </location>
</feature>
<organism evidence="3 4">
    <name type="scientific">Steinernema carpocapsae</name>
    <name type="common">Entomopathogenic nematode</name>
    <dbReference type="NCBI Taxonomy" id="34508"/>
    <lineage>
        <taxon>Eukaryota</taxon>
        <taxon>Metazoa</taxon>
        <taxon>Ecdysozoa</taxon>
        <taxon>Nematoda</taxon>
        <taxon>Chromadorea</taxon>
        <taxon>Rhabditida</taxon>
        <taxon>Tylenchina</taxon>
        <taxon>Panagrolaimomorpha</taxon>
        <taxon>Strongyloidoidea</taxon>
        <taxon>Steinernematidae</taxon>
        <taxon>Steinernema</taxon>
    </lineage>
</organism>
<dbReference type="OrthoDB" id="10565112at2759"/>
<reference evidence="3 4" key="1">
    <citation type="journal article" date="2015" name="Genome Biol.">
        <title>Comparative genomics of Steinernema reveals deeply conserved gene regulatory networks.</title>
        <authorList>
            <person name="Dillman A.R."/>
            <person name="Macchietto M."/>
            <person name="Porter C.F."/>
            <person name="Rogers A."/>
            <person name="Williams B."/>
            <person name="Antoshechkin I."/>
            <person name="Lee M.M."/>
            <person name="Goodwin Z."/>
            <person name="Lu X."/>
            <person name="Lewis E.E."/>
            <person name="Goodrich-Blair H."/>
            <person name="Stock S.P."/>
            <person name="Adams B.J."/>
            <person name="Sternberg P.W."/>
            <person name="Mortazavi A."/>
        </authorList>
    </citation>
    <scope>NUCLEOTIDE SEQUENCE [LARGE SCALE GENOMIC DNA]</scope>
    <source>
        <strain evidence="3 4">ALL</strain>
    </source>
</reference>
<dbReference type="SMART" id="SM00355">
    <property type="entry name" value="ZnF_C2H2"/>
    <property type="match status" value="4"/>
</dbReference>
<proteinExistence type="predicted"/>
<dbReference type="PROSITE" id="PS00028">
    <property type="entry name" value="ZINC_FINGER_C2H2_1"/>
    <property type="match status" value="1"/>
</dbReference>
<evidence type="ECO:0000313" key="4">
    <source>
        <dbReference type="Proteomes" id="UP000298663"/>
    </source>
</evidence>
<keyword evidence="4" id="KW-1185">Reference proteome</keyword>